<dbReference type="PANTHER" id="PTHR43135:SF3">
    <property type="entry name" value="ALPHA-D-RIBOSE 1-METHYLPHOSPHONATE 5-TRIPHOSPHATE DIPHOSPHATASE"/>
    <property type="match status" value="1"/>
</dbReference>
<dbReference type="InterPro" id="IPR057744">
    <property type="entry name" value="OTAase-like"/>
</dbReference>
<keyword evidence="3" id="KW-1185">Reference proteome</keyword>
<dbReference type="Proteomes" id="UP000831495">
    <property type="component" value="Chromosome"/>
</dbReference>
<feature type="domain" description="Amidohydrolase-related" evidence="1">
    <location>
        <begin position="56"/>
        <end position="401"/>
    </location>
</feature>
<evidence type="ECO:0000313" key="2">
    <source>
        <dbReference type="EMBL" id="UQS82800.1"/>
    </source>
</evidence>
<proteinExistence type="predicted"/>
<name>A0ABY4PB18_9LACO</name>
<dbReference type="EMBL" id="CP093366">
    <property type="protein sequence ID" value="UQS82800.1"/>
    <property type="molecule type" value="Genomic_DNA"/>
</dbReference>
<dbReference type="Pfam" id="PF01979">
    <property type="entry name" value="Amidohydro_1"/>
    <property type="match status" value="1"/>
</dbReference>
<accession>A0ABY4PB18</accession>
<dbReference type="CDD" id="cd01299">
    <property type="entry name" value="Met_dep_hydrolase_A"/>
    <property type="match status" value="1"/>
</dbReference>
<dbReference type="PANTHER" id="PTHR43135">
    <property type="entry name" value="ALPHA-D-RIBOSE 1-METHYLPHOSPHONATE 5-TRIPHOSPHATE DIPHOSPHATASE"/>
    <property type="match status" value="1"/>
</dbReference>
<sequence>MTTFIKNISLFDGLHEQFEENAYLGFDPRTGKITELGTGQFVCDATDSVVDGKNQYLLPGLINAHTHIMWDPNANKLEYLSESEVTVNALHNLKLLLNAGVTYIRDCGSAFGIDVKLARLIQQGQISGPDIIASGRPMSMTGGHGDLIEGAHGEVVWGHLVDSKDAMRQAVREEFKHGVKNIKVMATGGVMSATDEIDDIELSESELSVAVAEAHTKHMTVAAHAQGNQGITNALRAGVDSIEHGIYLDERQAQYMKDHHIFLVPTLNAPTCIAEQGVGILPDYMLRKNDQVKDDFFQNMRMAFKLGVPIVVGTDAGTSFNQFDTGTAKEMALLVSVGATNAQALQAATRYAAELLRIDEAYGTLEVGKNADLLLLDQNPLEDITAMEYAQKRVYKNGHLV</sequence>
<reference evidence="2" key="1">
    <citation type="journal article" date="2022" name="Int. J. Syst. Evol. Microbiol.">
        <title>Apilactobacillus apisilvae sp. nov., Nicolia spurrieriana gen. nov. sp. nov., Bombilactobacillus folatiphilus sp. nov. and Bombilactobacillus thymidiniphilus sp. nov., four new lactic acid bacterial isolates from stingless bees Tetragonula carbonaria and Austroplebeia australis.</title>
        <authorList>
            <person name="Oliphant S.A."/>
            <person name="Watson-Haigh N.S."/>
            <person name="Sumby K.M."/>
            <person name="Gardner J."/>
            <person name="Groom S."/>
            <person name="Jiranek V."/>
        </authorList>
    </citation>
    <scope>NUCLEOTIDE SEQUENCE</scope>
    <source>
        <strain evidence="2">SG4_D2</strain>
    </source>
</reference>
<evidence type="ECO:0000313" key="3">
    <source>
        <dbReference type="Proteomes" id="UP000831495"/>
    </source>
</evidence>
<protein>
    <submittedName>
        <fullName evidence="2">Amidohydrolase family protein</fullName>
    </submittedName>
</protein>
<dbReference type="InterPro" id="IPR006680">
    <property type="entry name" value="Amidohydro-rel"/>
</dbReference>
<dbReference type="Gene3D" id="2.30.40.10">
    <property type="entry name" value="Urease, subunit C, domain 1"/>
    <property type="match status" value="1"/>
</dbReference>
<dbReference type="RefSeq" id="WP_249515078.1">
    <property type="nucleotide sequence ID" value="NZ_CP093366.1"/>
</dbReference>
<dbReference type="InterPro" id="IPR032466">
    <property type="entry name" value="Metal_Hydrolase"/>
</dbReference>
<dbReference type="Gene3D" id="3.20.20.140">
    <property type="entry name" value="Metal-dependent hydrolases"/>
    <property type="match status" value="1"/>
</dbReference>
<dbReference type="InterPro" id="IPR011059">
    <property type="entry name" value="Metal-dep_hydrolase_composite"/>
</dbReference>
<gene>
    <name evidence="2" type="ORF">MOO45_03930</name>
</gene>
<dbReference type="InterPro" id="IPR051781">
    <property type="entry name" value="Metallo-dep_Hydrolase"/>
</dbReference>
<dbReference type="SUPFAM" id="SSF51556">
    <property type="entry name" value="Metallo-dependent hydrolases"/>
    <property type="match status" value="1"/>
</dbReference>
<evidence type="ECO:0000259" key="1">
    <source>
        <dbReference type="Pfam" id="PF01979"/>
    </source>
</evidence>
<dbReference type="SUPFAM" id="SSF51338">
    <property type="entry name" value="Composite domain of metallo-dependent hydrolases"/>
    <property type="match status" value="1"/>
</dbReference>
<organism evidence="2 3">
    <name type="scientific">Bombilactobacillus folatiphilus</name>
    <dbReference type="NCBI Taxonomy" id="2923362"/>
    <lineage>
        <taxon>Bacteria</taxon>
        <taxon>Bacillati</taxon>
        <taxon>Bacillota</taxon>
        <taxon>Bacilli</taxon>
        <taxon>Lactobacillales</taxon>
        <taxon>Lactobacillaceae</taxon>
        <taxon>Bombilactobacillus</taxon>
    </lineage>
</organism>